<keyword evidence="2" id="KW-0472">Membrane</keyword>
<evidence type="ECO:0000256" key="2">
    <source>
        <dbReference type="SAM" id="Phobius"/>
    </source>
</evidence>
<feature type="transmembrane region" description="Helical" evidence="2">
    <location>
        <begin position="311"/>
        <end position="332"/>
    </location>
</feature>
<dbReference type="InParanoid" id="A0A7M7MD36"/>
<dbReference type="Proteomes" id="UP000594260">
    <property type="component" value="Unplaced"/>
</dbReference>
<feature type="transmembrane region" description="Helical" evidence="2">
    <location>
        <begin position="344"/>
        <end position="367"/>
    </location>
</feature>
<evidence type="ECO:0000313" key="3">
    <source>
        <dbReference type="EnsemblMetazoa" id="XP_022653205"/>
    </source>
</evidence>
<feature type="compositionally biased region" description="Low complexity" evidence="1">
    <location>
        <begin position="485"/>
        <end position="497"/>
    </location>
</feature>
<sequence>MADLLYEYWSTVEESLLEFWYMTITPVFDEINDIVSQYDFLPLLGVCLWHVDLVVVPTLTRVFAFLSVVAASYPSYLEAENFEGPMGKLSHNIVGTLFRYETSMDAMFCILNFVYKGIILEARMGTKRFFNMLFLLALAIGVLKSVLEQAGMSLIGGIYPLLLSLKVIINYTCLFHHPVRYPIFHPFLVRRLRFLEYFIALIRTRSPQDVLVGVGAGTTLIVCLNDPKSLIHPLLGEDGSKVTAITATKLIFRGHSGGIYRFVKSVTPDVITSLWLAFVLVSYNLERESLPEAIEPFWVLETFNPEFPITWLLPTTGVTGINHLFYLLFLVYRTPATFRSAFKDFNASLLCFFSVLPLSRLCGLMLANTAKECEMFDLYCLDFPRRISDSCTVLVAANTFAEIILLAPDNAGKFICRILLEMAMIWKFFPDIYIIELIGAYGASGFLACLSLIIDKHRDYLADPLTGTRKADVLVRKNPRRQLGSVTESSPSVTPPEDLTPPVTVSNPPASGGRIIGVMKATVSALSVVVS</sequence>
<dbReference type="RefSeq" id="XP_022653205.1">
    <property type="nucleotide sequence ID" value="XM_022797470.1"/>
</dbReference>
<reference evidence="3" key="1">
    <citation type="submission" date="2021-01" db="UniProtKB">
        <authorList>
            <consortium name="EnsemblMetazoa"/>
        </authorList>
    </citation>
    <scope>IDENTIFICATION</scope>
</reference>
<protein>
    <submittedName>
        <fullName evidence="3">Uncharacterized protein</fullName>
    </submittedName>
</protein>
<evidence type="ECO:0000256" key="1">
    <source>
        <dbReference type="SAM" id="MobiDB-lite"/>
    </source>
</evidence>
<proteinExistence type="predicted"/>
<accession>A0A7M7MD36</accession>
<feature type="region of interest" description="Disordered" evidence="1">
    <location>
        <begin position="482"/>
        <end position="507"/>
    </location>
</feature>
<keyword evidence="4" id="KW-1185">Reference proteome</keyword>
<dbReference type="EnsemblMetazoa" id="XM_022797470">
    <property type="protein sequence ID" value="XP_022653205"/>
    <property type="gene ID" value="LOC111246979"/>
</dbReference>
<organism evidence="3 4">
    <name type="scientific">Varroa destructor</name>
    <name type="common">Honeybee mite</name>
    <dbReference type="NCBI Taxonomy" id="109461"/>
    <lineage>
        <taxon>Eukaryota</taxon>
        <taxon>Metazoa</taxon>
        <taxon>Ecdysozoa</taxon>
        <taxon>Arthropoda</taxon>
        <taxon>Chelicerata</taxon>
        <taxon>Arachnida</taxon>
        <taxon>Acari</taxon>
        <taxon>Parasitiformes</taxon>
        <taxon>Mesostigmata</taxon>
        <taxon>Gamasina</taxon>
        <taxon>Dermanyssoidea</taxon>
        <taxon>Varroidae</taxon>
        <taxon>Varroa</taxon>
    </lineage>
</organism>
<keyword evidence="2" id="KW-1133">Transmembrane helix</keyword>
<dbReference type="OrthoDB" id="10398350at2759"/>
<feature type="transmembrane region" description="Helical" evidence="2">
    <location>
        <begin position="432"/>
        <end position="454"/>
    </location>
</feature>
<keyword evidence="2" id="KW-0812">Transmembrane</keyword>
<dbReference type="AlphaFoldDB" id="A0A7M7MD36"/>
<dbReference type="GeneID" id="111246979"/>
<name>A0A7M7MD36_VARDE</name>
<dbReference type="KEGG" id="vde:111246979"/>
<evidence type="ECO:0000313" key="4">
    <source>
        <dbReference type="Proteomes" id="UP000594260"/>
    </source>
</evidence>